<dbReference type="SMART" id="SM00388">
    <property type="entry name" value="HisKA"/>
    <property type="match status" value="1"/>
</dbReference>
<keyword evidence="8 13" id="KW-0418">Kinase</keyword>
<dbReference type="Pfam" id="PF02518">
    <property type="entry name" value="HATPase_c"/>
    <property type="match status" value="1"/>
</dbReference>
<keyword evidence="11" id="KW-0472">Membrane</keyword>
<evidence type="ECO:0000256" key="6">
    <source>
        <dbReference type="ARBA" id="ARBA00022679"/>
    </source>
</evidence>
<evidence type="ECO:0000313" key="13">
    <source>
        <dbReference type="EMBL" id="QBX55519.1"/>
    </source>
</evidence>
<dbReference type="InterPro" id="IPR029016">
    <property type="entry name" value="GAF-like_dom_sf"/>
</dbReference>
<evidence type="ECO:0000256" key="3">
    <source>
        <dbReference type="ARBA" id="ARBA00012438"/>
    </source>
</evidence>
<dbReference type="InterPro" id="IPR050736">
    <property type="entry name" value="Sensor_HK_Regulatory"/>
</dbReference>
<dbReference type="SMART" id="SM00387">
    <property type="entry name" value="HATPase_c"/>
    <property type="match status" value="1"/>
</dbReference>
<dbReference type="PANTHER" id="PTHR43711">
    <property type="entry name" value="TWO-COMPONENT HISTIDINE KINASE"/>
    <property type="match status" value="1"/>
</dbReference>
<keyword evidence="9" id="KW-0067">ATP-binding</keyword>
<evidence type="ECO:0000256" key="11">
    <source>
        <dbReference type="ARBA" id="ARBA00023136"/>
    </source>
</evidence>
<dbReference type="GO" id="GO:0000155">
    <property type="term" value="F:phosphorelay sensor kinase activity"/>
    <property type="evidence" value="ECO:0007669"/>
    <property type="project" value="InterPro"/>
</dbReference>
<feature type="domain" description="Histidine kinase" evidence="12">
    <location>
        <begin position="370"/>
        <end position="586"/>
    </location>
</feature>
<keyword evidence="7" id="KW-0547">Nucleotide-binding</keyword>
<dbReference type="Proteomes" id="UP000294853">
    <property type="component" value="Chromosome"/>
</dbReference>
<dbReference type="InterPro" id="IPR003594">
    <property type="entry name" value="HATPase_dom"/>
</dbReference>
<proteinExistence type="predicted"/>
<dbReference type="EC" id="2.7.13.3" evidence="3"/>
<dbReference type="SUPFAM" id="SSF55781">
    <property type="entry name" value="GAF domain-like"/>
    <property type="match status" value="2"/>
</dbReference>
<evidence type="ECO:0000256" key="7">
    <source>
        <dbReference type="ARBA" id="ARBA00022741"/>
    </source>
</evidence>
<dbReference type="RefSeq" id="WP_135267510.1">
    <property type="nucleotide sequence ID" value="NZ_CP038436.1"/>
</dbReference>
<evidence type="ECO:0000256" key="8">
    <source>
        <dbReference type="ARBA" id="ARBA00022777"/>
    </source>
</evidence>
<dbReference type="InterPro" id="IPR005467">
    <property type="entry name" value="His_kinase_dom"/>
</dbReference>
<accession>A0A4P7IE76</accession>
<evidence type="ECO:0000256" key="10">
    <source>
        <dbReference type="ARBA" id="ARBA00023012"/>
    </source>
</evidence>
<dbReference type="InterPro" id="IPR004358">
    <property type="entry name" value="Sig_transdc_His_kin-like_C"/>
</dbReference>
<dbReference type="Gene3D" id="1.10.287.130">
    <property type="match status" value="1"/>
</dbReference>
<dbReference type="Gene3D" id="3.30.450.40">
    <property type="match status" value="1"/>
</dbReference>
<keyword evidence="14" id="KW-1185">Reference proteome</keyword>
<organism evidence="13 14">
    <name type="scientific">Nocardioides seonyuensis</name>
    <dbReference type="NCBI Taxonomy" id="2518371"/>
    <lineage>
        <taxon>Bacteria</taxon>
        <taxon>Bacillati</taxon>
        <taxon>Actinomycetota</taxon>
        <taxon>Actinomycetes</taxon>
        <taxon>Propionibacteriales</taxon>
        <taxon>Nocardioidaceae</taxon>
        <taxon>Nocardioides</taxon>
    </lineage>
</organism>
<dbReference type="PROSITE" id="PS50109">
    <property type="entry name" value="HIS_KIN"/>
    <property type="match status" value="1"/>
</dbReference>
<dbReference type="OrthoDB" id="9757990at2"/>
<dbReference type="CDD" id="cd00082">
    <property type="entry name" value="HisKA"/>
    <property type="match status" value="1"/>
</dbReference>
<dbReference type="FunFam" id="3.30.565.10:FF:000023">
    <property type="entry name" value="PAS domain-containing sensor histidine kinase"/>
    <property type="match status" value="1"/>
</dbReference>
<name>A0A4P7IE76_9ACTN</name>
<protein>
    <recommendedName>
        <fullName evidence="3">histidine kinase</fullName>
        <ecNumber evidence="3">2.7.13.3</ecNumber>
    </recommendedName>
</protein>
<dbReference type="InterPro" id="IPR036097">
    <property type="entry name" value="HisK_dim/P_sf"/>
</dbReference>
<keyword evidence="10" id="KW-0902">Two-component regulatory system</keyword>
<keyword evidence="6" id="KW-0808">Transferase</keyword>
<evidence type="ECO:0000256" key="4">
    <source>
        <dbReference type="ARBA" id="ARBA00022475"/>
    </source>
</evidence>
<gene>
    <name evidence="13" type="ORF">EXE58_08680</name>
</gene>
<evidence type="ECO:0000259" key="12">
    <source>
        <dbReference type="PROSITE" id="PS50109"/>
    </source>
</evidence>
<dbReference type="EMBL" id="CP038436">
    <property type="protein sequence ID" value="QBX55519.1"/>
    <property type="molecule type" value="Genomic_DNA"/>
</dbReference>
<dbReference type="GO" id="GO:0005886">
    <property type="term" value="C:plasma membrane"/>
    <property type="evidence" value="ECO:0007669"/>
    <property type="project" value="UniProtKB-SubCell"/>
</dbReference>
<dbReference type="PANTHER" id="PTHR43711:SF28">
    <property type="entry name" value="SENSOR HISTIDINE KINASE YXDK"/>
    <property type="match status" value="1"/>
</dbReference>
<dbReference type="AlphaFoldDB" id="A0A4P7IE76"/>
<keyword evidence="4" id="KW-1003">Cell membrane</keyword>
<comment type="catalytic activity">
    <reaction evidence="1">
        <text>ATP + protein L-histidine = ADP + protein N-phospho-L-histidine.</text>
        <dbReference type="EC" id="2.7.13.3"/>
    </reaction>
</comment>
<keyword evidence="5" id="KW-0597">Phosphoprotein</keyword>
<evidence type="ECO:0000256" key="5">
    <source>
        <dbReference type="ARBA" id="ARBA00022553"/>
    </source>
</evidence>
<evidence type="ECO:0000256" key="2">
    <source>
        <dbReference type="ARBA" id="ARBA00004236"/>
    </source>
</evidence>
<evidence type="ECO:0000313" key="14">
    <source>
        <dbReference type="Proteomes" id="UP000294853"/>
    </source>
</evidence>
<evidence type="ECO:0000256" key="1">
    <source>
        <dbReference type="ARBA" id="ARBA00000085"/>
    </source>
</evidence>
<dbReference type="InterPro" id="IPR003661">
    <property type="entry name" value="HisK_dim/P_dom"/>
</dbReference>
<dbReference type="KEGG" id="nsn:EXE58_08680"/>
<dbReference type="InterPro" id="IPR036890">
    <property type="entry name" value="HATPase_C_sf"/>
</dbReference>
<dbReference type="GO" id="GO:0005524">
    <property type="term" value="F:ATP binding"/>
    <property type="evidence" value="ECO:0007669"/>
    <property type="project" value="UniProtKB-KW"/>
</dbReference>
<dbReference type="Pfam" id="PF00512">
    <property type="entry name" value="HisKA"/>
    <property type="match status" value="1"/>
</dbReference>
<dbReference type="SUPFAM" id="SSF55874">
    <property type="entry name" value="ATPase domain of HSP90 chaperone/DNA topoisomerase II/histidine kinase"/>
    <property type="match status" value="1"/>
</dbReference>
<dbReference type="Gene3D" id="3.30.565.10">
    <property type="entry name" value="Histidine kinase-like ATPase, C-terminal domain"/>
    <property type="match status" value="1"/>
</dbReference>
<dbReference type="SUPFAM" id="SSF47384">
    <property type="entry name" value="Homodimeric domain of signal transducing histidine kinase"/>
    <property type="match status" value="1"/>
</dbReference>
<dbReference type="PRINTS" id="PR00344">
    <property type="entry name" value="BCTRLSENSOR"/>
</dbReference>
<sequence length="589" mass="64583">MDQPEIEAVFVDALQNVAESVTELVGFEVAAISVVRDDSHLEMVAVAGSDSARAELLGRRTPIAEIEQELRSAEHWGDLLRFVPHERMTTPADQLGWVPDLVPSDDPEMWHPLDLLLVPFHDDEGELRGLLSVDVPTDRRRPAPGVRSHLQRYAAHARRSLLTGLERAELAHRVRLADAARKIVRQVSSELSIERIVSICQPAVTTGFDAAGMWIQTFDLDRGGGDAVHGATEAEIVVAEEFKVMGRAAAELLWQAQEVALVTRDTFPEIDGLTVEEEQKARLWEFMATALEATSLLFVPIGAGQECVGNMALTRRGTKDEWSLAEREAALEIGHDLGHALKNAQTFERERRLLEEVRELASYKSRLIATISHELRTPLTAVLGHLELMESARLPVLVAGSMQAVQRGAQRMRRMVEDLLVLSQVADPSRVLDPYPVDLAQVVEDVLGLLDVTLTRQELTVVFDAPDEPVRVPGDVVGLDRMCTNLIGNAAKYTPKGGTITITLVPSGEMVELSITDTGVGISPEDQERLFEEFFRSSDPEVLDIPGTGLGLAIVHRIVEQHHGTIDVVSAPGEGSTFTVSLPAKARPV</sequence>
<evidence type="ECO:0000256" key="9">
    <source>
        <dbReference type="ARBA" id="ARBA00022840"/>
    </source>
</evidence>
<reference evidence="13 14" key="1">
    <citation type="submission" date="2019-03" db="EMBL/GenBank/DDBJ databases">
        <title>Three New Species of Nocardioides, Nocardioides euryhalodurans sp. nov., Nocardioides seonyuensis sp. nov. and Nocardioides eburneoflavus sp. nov. Iolated from Soil.</title>
        <authorList>
            <person name="Roh S.G."/>
            <person name="Lee C."/>
            <person name="Kim M.-K."/>
            <person name="Kim S.B."/>
        </authorList>
    </citation>
    <scope>NUCLEOTIDE SEQUENCE [LARGE SCALE GENOMIC DNA]</scope>
    <source>
        <strain evidence="13 14">MMS17-SY207-3</strain>
    </source>
</reference>
<comment type="subcellular location">
    <subcellularLocation>
        <location evidence="2">Cell membrane</location>
    </subcellularLocation>
</comment>